<dbReference type="GO" id="GO:0016791">
    <property type="term" value="F:phosphatase activity"/>
    <property type="evidence" value="ECO:0007669"/>
    <property type="project" value="TreeGrafter"/>
</dbReference>
<protein>
    <recommendedName>
        <fullName evidence="4">Histidine acid phosphatase</fullName>
    </recommendedName>
</protein>
<dbReference type="GeneID" id="5427592"/>
<sequence>MEVHFEKPTTKGKWRPFFYTLGFVSGLLILSANLYDMFASSFTLLTFLAGSQRAIALSPSETLYPIGLNDTLYITNTSLGSYGGIYSAPVKPTTSNITYGTYHYCSMPHPRVQEYRLPSPIANGSVKAQLVYLEYLQRHQRRTMYNVLPSGETVPFNCSDILPYLYAGPHDNTLEQPIAVYASTYTDAHNPFLSNYISGTCQYPQLTIGGLLDGYQHGQDISGVYGATGKLSLLPTSPSLEQTYFRSSESPLTQQSAGGVLRGIWPNYQGSIALHQQESSLDTVNAGYSCSTIASTLAKIQSTTEWQAHLTATSALRTTLGTMFNADSSAWQGTMDHFADNFQARICNGYSLPCSPTETSKCVTQEMADEVFRAGDWEWNYYWRANPYVQKYIQAVEGLFIGEIVSRLESVANGTIQRGKYSHTFVHDGDIGPVAGALGINALRWPGMGSNIAVEIWKLQNFTSPPIDGHFARVLYSGQPMQSIHGDLDWVPLRTLLEILKQFVPTDIVTLCNS</sequence>
<dbReference type="Gene3D" id="3.40.50.1240">
    <property type="entry name" value="Phosphoglycerate mutase-like"/>
    <property type="match status" value="1"/>
</dbReference>
<keyword evidence="1" id="KW-0812">Transmembrane</keyword>
<evidence type="ECO:0000313" key="2">
    <source>
        <dbReference type="EMBL" id="ATZ52242.1"/>
    </source>
</evidence>
<dbReference type="VEuPathDB" id="FungiDB:Bcin08g00140"/>
<dbReference type="RefSeq" id="XP_001547131.1">
    <property type="nucleotide sequence ID" value="XM_001547081.2"/>
</dbReference>
<keyword evidence="3" id="KW-1185">Reference proteome</keyword>
<feature type="transmembrane region" description="Helical" evidence="1">
    <location>
        <begin position="17"/>
        <end position="35"/>
    </location>
</feature>
<dbReference type="Proteomes" id="UP000001798">
    <property type="component" value="Chromosome 8"/>
</dbReference>
<reference evidence="2 3" key="3">
    <citation type="journal article" date="2017" name="Mol. Plant Pathol.">
        <title>A gapless genome sequence of the fungus Botrytis cinerea.</title>
        <authorList>
            <person name="Van Kan J.A."/>
            <person name="Stassen J.H."/>
            <person name="Mosbach A."/>
            <person name="Van Der Lee T.A."/>
            <person name="Faino L."/>
            <person name="Farmer A.D."/>
            <person name="Papasotiriou D.G."/>
            <person name="Zhou S."/>
            <person name="Seidl M.F."/>
            <person name="Cottam E."/>
            <person name="Edel D."/>
            <person name="Hahn M."/>
            <person name="Schwartz D.C."/>
            <person name="Dietrich R.A."/>
            <person name="Widdison S."/>
            <person name="Scalliet G."/>
        </authorList>
    </citation>
    <scope>NUCLEOTIDE SEQUENCE [LARGE SCALE GENOMIC DNA]</scope>
    <source>
        <strain evidence="2 3">B05.10</strain>
    </source>
</reference>
<dbReference type="PANTHER" id="PTHR11567">
    <property type="entry name" value="ACID PHOSPHATASE-RELATED"/>
    <property type="match status" value="1"/>
</dbReference>
<dbReference type="EMBL" id="CP009812">
    <property type="protein sequence ID" value="ATZ52242.1"/>
    <property type="molecule type" value="Genomic_DNA"/>
</dbReference>
<evidence type="ECO:0008006" key="4">
    <source>
        <dbReference type="Google" id="ProtNLM"/>
    </source>
</evidence>
<dbReference type="AlphaFoldDB" id="A0A384JP09"/>
<dbReference type="SUPFAM" id="SSF53254">
    <property type="entry name" value="Phosphoglycerate mutase-like"/>
    <property type="match status" value="1"/>
</dbReference>
<dbReference type="PANTHER" id="PTHR11567:SF195">
    <property type="entry name" value="ACID PHOSPHATASE, PUTATIVE (AFU_ORTHOLOGUE AFUA_3G14570)-RELATED"/>
    <property type="match status" value="1"/>
</dbReference>
<gene>
    <name evidence="2" type="ORF">BCIN_08g00140</name>
</gene>
<evidence type="ECO:0000313" key="3">
    <source>
        <dbReference type="Proteomes" id="UP000001798"/>
    </source>
</evidence>
<keyword evidence="1" id="KW-0472">Membrane</keyword>
<dbReference type="InterPro" id="IPR029033">
    <property type="entry name" value="His_PPase_superfam"/>
</dbReference>
<accession>A0A384JP09</accession>
<proteinExistence type="predicted"/>
<organism evidence="2 3">
    <name type="scientific">Botryotinia fuckeliana (strain B05.10)</name>
    <name type="common">Noble rot fungus</name>
    <name type="synonym">Botrytis cinerea</name>
    <dbReference type="NCBI Taxonomy" id="332648"/>
    <lineage>
        <taxon>Eukaryota</taxon>
        <taxon>Fungi</taxon>
        <taxon>Dikarya</taxon>
        <taxon>Ascomycota</taxon>
        <taxon>Pezizomycotina</taxon>
        <taxon>Leotiomycetes</taxon>
        <taxon>Helotiales</taxon>
        <taxon>Sclerotiniaceae</taxon>
        <taxon>Botrytis</taxon>
    </lineage>
</organism>
<reference evidence="2 3" key="1">
    <citation type="journal article" date="2011" name="PLoS Genet.">
        <title>Genomic analysis of the necrotrophic fungal pathogens Sclerotinia sclerotiorum and Botrytis cinerea.</title>
        <authorList>
            <person name="Amselem J."/>
            <person name="Cuomo C.A."/>
            <person name="van Kan J.A."/>
            <person name="Viaud M."/>
            <person name="Benito E.P."/>
            <person name="Couloux A."/>
            <person name="Coutinho P.M."/>
            <person name="de Vries R.P."/>
            <person name="Dyer P.S."/>
            <person name="Fillinger S."/>
            <person name="Fournier E."/>
            <person name="Gout L."/>
            <person name="Hahn M."/>
            <person name="Kohn L."/>
            <person name="Lapalu N."/>
            <person name="Plummer K.M."/>
            <person name="Pradier J.M."/>
            <person name="Quevillon E."/>
            <person name="Sharon A."/>
            <person name="Simon A."/>
            <person name="ten Have A."/>
            <person name="Tudzynski B."/>
            <person name="Tudzynski P."/>
            <person name="Wincker P."/>
            <person name="Andrew M."/>
            <person name="Anthouard V."/>
            <person name="Beever R.E."/>
            <person name="Beffa R."/>
            <person name="Benoit I."/>
            <person name="Bouzid O."/>
            <person name="Brault B."/>
            <person name="Chen Z."/>
            <person name="Choquer M."/>
            <person name="Collemare J."/>
            <person name="Cotton P."/>
            <person name="Danchin E.G."/>
            <person name="Da Silva C."/>
            <person name="Gautier A."/>
            <person name="Giraud C."/>
            <person name="Giraud T."/>
            <person name="Gonzalez C."/>
            <person name="Grossetete S."/>
            <person name="Guldener U."/>
            <person name="Henrissat B."/>
            <person name="Howlett B.J."/>
            <person name="Kodira C."/>
            <person name="Kretschmer M."/>
            <person name="Lappartient A."/>
            <person name="Leroch M."/>
            <person name="Levis C."/>
            <person name="Mauceli E."/>
            <person name="Neuveglise C."/>
            <person name="Oeser B."/>
            <person name="Pearson M."/>
            <person name="Poulain J."/>
            <person name="Poussereau N."/>
            <person name="Quesneville H."/>
            <person name="Rascle C."/>
            <person name="Schumacher J."/>
            <person name="Segurens B."/>
            <person name="Sexton A."/>
            <person name="Silva E."/>
            <person name="Sirven C."/>
            <person name="Soanes D.M."/>
            <person name="Talbot N.J."/>
            <person name="Templeton M."/>
            <person name="Yandava C."/>
            <person name="Yarden O."/>
            <person name="Zeng Q."/>
            <person name="Rollins J.A."/>
            <person name="Lebrun M.H."/>
            <person name="Dickman M."/>
        </authorList>
    </citation>
    <scope>NUCLEOTIDE SEQUENCE [LARGE SCALE GENOMIC DNA]</scope>
    <source>
        <strain evidence="2 3">B05.10</strain>
    </source>
</reference>
<dbReference type="OMA" id="DWEWNYY"/>
<dbReference type="OrthoDB" id="10262962at2759"/>
<dbReference type="InterPro" id="IPR050645">
    <property type="entry name" value="Histidine_acid_phosphatase"/>
</dbReference>
<reference evidence="2 3" key="2">
    <citation type="journal article" date="2012" name="Eukaryot. Cell">
        <title>Genome update of Botrytis cinerea strains B05.10 and T4.</title>
        <authorList>
            <person name="Staats M."/>
            <person name="van Kan J.A."/>
        </authorList>
    </citation>
    <scope>NUCLEOTIDE SEQUENCE [LARGE SCALE GENOMIC DNA]</scope>
    <source>
        <strain evidence="2 3">B05.10</strain>
    </source>
</reference>
<name>A0A384JP09_BOTFB</name>
<keyword evidence="1" id="KW-1133">Transmembrane helix</keyword>
<evidence type="ECO:0000256" key="1">
    <source>
        <dbReference type="SAM" id="Phobius"/>
    </source>
</evidence>
<dbReference type="KEGG" id="bfu:BCIN_08g00140"/>